<feature type="non-terminal residue" evidence="3">
    <location>
        <position position="494"/>
    </location>
</feature>
<name>A0AAD6RVB5_9AGAR</name>
<keyword evidence="4" id="KW-1185">Reference proteome</keyword>
<feature type="coiled-coil region" evidence="1">
    <location>
        <begin position="288"/>
        <end position="315"/>
    </location>
</feature>
<evidence type="ECO:0000313" key="3">
    <source>
        <dbReference type="EMBL" id="KAJ7015870.1"/>
    </source>
</evidence>
<keyword evidence="1" id="KW-0175">Coiled coil</keyword>
<evidence type="ECO:0000256" key="2">
    <source>
        <dbReference type="SAM" id="MobiDB-lite"/>
    </source>
</evidence>
<evidence type="ECO:0000256" key="1">
    <source>
        <dbReference type="SAM" id="Coils"/>
    </source>
</evidence>
<gene>
    <name evidence="3" type="ORF">C8F04DRAFT_914980</name>
</gene>
<feature type="region of interest" description="Disordered" evidence="2">
    <location>
        <begin position="315"/>
        <end position="376"/>
    </location>
</feature>
<proteinExistence type="predicted"/>
<reference evidence="3" key="1">
    <citation type="submission" date="2023-03" db="EMBL/GenBank/DDBJ databases">
        <title>Massive genome expansion in bonnet fungi (Mycena s.s.) driven by repeated elements and novel gene families across ecological guilds.</title>
        <authorList>
            <consortium name="Lawrence Berkeley National Laboratory"/>
            <person name="Harder C.B."/>
            <person name="Miyauchi S."/>
            <person name="Viragh M."/>
            <person name="Kuo A."/>
            <person name="Thoen E."/>
            <person name="Andreopoulos B."/>
            <person name="Lu D."/>
            <person name="Skrede I."/>
            <person name="Drula E."/>
            <person name="Henrissat B."/>
            <person name="Morin E."/>
            <person name="Kohler A."/>
            <person name="Barry K."/>
            <person name="LaButti K."/>
            <person name="Morin E."/>
            <person name="Salamov A."/>
            <person name="Lipzen A."/>
            <person name="Mereny Z."/>
            <person name="Hegedus B."/>
            <person name="Baldrian P."/>
            <person name="Stursova M."/>
            <person name="Weitz H."/>
            <person name="Taylor A."/>
            <person name="Grigoriev I.V."/>
            <person name="Nagy L.G."/>
            <person name="Martin F."/>
            <person name="Kauserud H."/>
        </authorList>
    </citation>
    <scope>NUCLEOTIDE SEQUENCE</scope>
    <source>
        <strain evidence="3">CBHHK200</strain>
    </source>
</reference>
<feature type="compositionally biased region" description="Pro residues" evidence="2">
    <location>
        <begin position="324"/>
        <end position="333"/>
    </location>
</feature>
<accession>A0AAD6RVB5</accession>
<organism evidence="3 4">
    <name type="scientific">Mycena alexandri</name>
    <dbReference type="NCBI Taxonomy" id="1745969"/>
    <lineage>
        <taxon>Eukaryota</taxon>
        <taxon>Fungi</taxon>
        <taxon>Dikarya</taxon>
        <taxon>Basidiomycota</taxon>
        <taxon>Agaricomycotina</taxon>
        <taxon>Agaricomycetes</taxon>
        <taxon>Agaricomycetidae</taxon>
        <taxon>Agaricales</taxon>
        <taxon>Marasmiineae</taxon>
        <taxon>Mycenaceae</taxon>
        <taxon>Mycena</taxon>
    </lineage>
</organism>
<feature type="non-terminal residue" evidence="3">
    <location>
        <position position="1"/>
    </location>
</feature>
<dbReference type="EMBL" id="JARJCM010000808">
    <property type="protein sequence ID" value="KAJ7015870.1"/>
    <property type="molecule type" value="Genomic_DNA"/>
</dbReference>
<comment type="caution">
    <text evidence="3">The sequence shown here is derived from an EMBL/GenBank/DDBJ whole genome shotgun (WGS) entry which is preliminary data.</text>
</comment>
<evidence type="ECO:0000313" key="4">
    <source>
        <dbReference type="Proteomes" id="UP001218188"/>
    </source>
</evidence>
<sequence length="494" mass="54327">WIDALAPTGWEVSWAPQIEGKDKRMWLRVAEVFEEKQSEGAEDKKKNDKVIAAVRKVFDNAGQHTINAFKSGTGIIVTFALPAHVDQAATARTISIDGKNLWVNRVRQIEISYAFEIAIGGTTGIDETAMHNVRGWFAAFEREGRSLLAEARHAPAERDYLIISMHDWAATADVLSDSDRFREEITKVYGLRAPQLLFTLNTDASWRADPSTVITEGAAKVTKAIDLLTRRVDNNERESRARNAEMKERLVVIDKNVSTVTNLAVSIGNRQEDTARMTYRTPVDDDERKEARADITRLKGERDAAQAQLDALHGNIPRLTPAGPSIPAPPSSPPTSTTPLTPPGIVTLGPRSQPDDAAVSANKRTRRSITPDSAADVATQLTAADQDEEMPTVVRYPPHRTSNKLMATRLDSKGSVMIKKPCLLQRRVIAVDIILQANDGSSFPHRVIGAYAPWDPGTPATRDFWPELTNLVQSTTTSWTLGGDLNATVSASER</sequence>
<dbReference type="AlphaFoldDB" id="A0AAD6RVB5"/>
<dbReference type="Proteomes" id="UP001218188">
    <property type="component" value="Unassembled WGS sequence"/>
</dbReference>
<feature type="compositionally biased region" description="Low complexity" evidence="2">
    <location>
        <begin position="334"/>
        <end position="345"/>
    </location>
</feature>
<protein>
    <submittedName>
        <fullName evidence="3">Uncharacterized protein</fullName>
    </submittedName>
</protein>